<feature type="region of interest" description="Disordered" evidence="1">
    <location>
        <begin position="97"/>
        <end position="128"/>
    </location>
</feature>
<dbReference type="Proteomes" id="UP000749010">
    <property type="component" value="Unassembled WGS sequence"/>
</dbReference>
<keyword evidence="3" id="KW-1185">Reference proteome</keyword>
<organism evidence="2 3">
    <name type="scientific">Candidatus Accumulibacter phosphatis</name>
    <dbReference type="NCBI Taxonomy" id="327160"/>
    <lineage>
        <taxon>Bacteria</taxon>
        <taxon>Pseudomonadati</taxon>
        <taxon>Pseudomonadota</taxon>
        <taxon>Betaproteobacteria</taxon>
        <taxon>Candidatus Accumulibacter</taxon>
    </lineage>
</organism>
<dbReference type="SUPFAM" id="SSF46565">
    <property type="entry name" value="Chaperone J-domain"/>
    <property type="match status" value="1"/>
</dbReference>
<comment type="caution">
    <text evidence="2">The sequence shown here is derived from an EMBL/GenBank/DDBJ whole genome shotgun (WGS) entry which is preliminary data.</text>
</comment>
<dbReference type="RefSeq" id="WP_169068657.1">
    <property type="nucleotide sequence ID" value="NZ_SPMY01000116.1"/>
</dbReference>
<dbReference type="EMBL" id="SPMY01000116">
    <property type="protein sequence ID" value="NMQ30259.1"/>
    <property type="molecule type" value="Genomic_DNA"/>
</dbReference>
<name>A0ABX1U4Y9_9PROT</name>
<protein>
    <submittedName>
        <fullName evidence="2">Uncharacterized protein</fullName>
    </submittedName>
</protein>
<proteinExistence type="predicted"/>
<reference evidence="2 3" key="1">
    <citation type="submission" date="2019-03" db="EMBL/GenBank/DDBJ databases">
        <title>Metabolic reconstructions from genomes of highly enriched 'Candidatus Accumulibacter' and 'Candidatus Competibacter' bioreactor populations.</title>
        <authorList>
            <person name="Annavajhala M.K."/>
            <person name="Welles L."/>
            <person name="Abbas B."/>
            <person name="Sorokin D."/>
            <person name="Park H."/>
            <person name="Van Loosdrecht M."/>
            <person name="Chandran K."/>
        </authorList>
    </citation>
    <scope>NUCLEOTIDE SEQUENCE [LARGE SCALE GENOMIC DNA]</scope>
    <source>
        <strain evidence="2 3">SBR_S</strain>
    </source>
</reference>
<accession>A0ABX1U4Y9</accession>
<evidence type="ECO:0000313" key="3">
    <source>
        <dbReference type="Proteomes" id="UP000749010"/>
    </source>
</evidence>
<evidence type="ECO:0000313" key="2">
    <source>
        <dbReference type="EMBL" id="NMQ30259.1"/>
    </source>
</evidence>
<sequence>MKRPLMRQNIAQLEALFETLRGDPGTLRQLEHELQNRHVPRAVTLLAEVQAAMSSAAPLAPAEVVPVPPPPVKSPAPPVRQPELWEQAPLPPVVSPPVVTQPRPPAPEAKPLVPRAAVPKPTPPEPPTMPVDDAYKLLKATPGSTWESIEQTRRELVQQASPARVSAMNAEKRAQLQAEAKRVNTAYGVLLRQRVGGG</sequence>
<dbReference type="InterPro" id="IPR036869">
    <property type="entry name" value="J_dom_sf"/>
</dbReference>
<gene>
    <name evidence="2" type="ORF">E4Q23_22355</name>
</gene>
<evidence type="ECO:0000256" key="1">
    <source>
        <dbReference type="SAM" id="MobiDB-lite"/>
    </source>
</evidence>
<dbReference type="Gene3D" id="1.10.287.110">
    <property type="entry name" value="DnaJ domain"/>
    <property type="match status" value="1"/>
</dbReference>